<keyword evidence="3" id="KW-1185">Reference proteome</keyword>
<dbReference type="EMBL" id="JBEFKJ010000009">
    <property type="protein sequence ID" value="KAL2044522.1"/>
    <property type="molecule type" value="Genomic_DNA"/>
</dbReference>
<dbReference type="InterPro" id="IPR011048">
    <property type="entry name" value="Haem_d1_sf"/>
</dbReference>
<organism evidence="2 3">
    <name type="scientific">Stereocaulon virgatum</name>
    <dbReference type="NCBI Taxonomy" id="373712"/>
    <lineage>
        <taxon>Eukaryota</taxon>
        <taxon>Fungi</taxon>
        <taxon>Dikarya</taxon>
        <taxon>Ascomycota</taxon>
        <taxon>Pezizomycotina</taxon>
        <taxon>Lecanoromycetes</taxon>
        <taxon>OSLEUM clade</taxon>
        <taxon>Lecanoromycetidae</taxon>
        <taxon>Lecanorales</taxon>
        <taxon>Lecanorineae</taxon>
        <taxon>Stereocaulaceae</taxon>
        <taxon>Stereocaulon</taxon>
    </lineage>
</organism>
<dbReference type="InterPro" id="IPR050282">
    <property type="entry name" value="Cycloisomerase_2"/>
</dbReference>
<name>A0ABR4AIQ1_9LECA</name>
<gene>
    <name evidence="2" type="ORF">N7G274_003227</name>
</gene>
<evidence type="ECO:0008006" key="4">
    <source>
        <dbReference type="Google" id="ProtNLM"/>
    </source>
</evidence>
<dbReference type="PANTHER" id="PTHR30344">
    <property type="entry name" value="6-PHOSPHOGLUCONOLACTONASE-RELATED"/>
    <property type="match status" value="1"/>
</dbReference>
<evidence type="ECO:0000313" key="3">
    <source>
        <dbReference type="Proteomes" id="UP001590950"/>
    </source>
</evidence>
<comment type="caution">
    <text evidence="2">The sequence shown here is derived from an EMBL/GenBank/DDBJ whole genome shotgun (WGS) entry which is preliminary data.</text>
</comment>
<dbReference type="InterPro" id="IPR015943">
    <property type="entry name" value="WD40/YVTN_repeat-like_dom_sf"/>
</dbReference>
<proteinExistence type="inferred from homology"/>
<dbReference type="InterPro" id="IPR019405">
    <property type="entry name" value="Lactonase_7-beta_prop"/>
</dbReference>
<evidence type="ECO:0000256" key="1">
    <source>
        <dbReference type="ARBA" id="ARBA00005564"/>
    </source>
</evidence>
<evidence type="ECO:0000313" key="2">
    <source>
        <dbReference type="EMBL" id="KAL2044522.1"/>
    </source>
</evidence>
<protein>
    <recommendedName>
        <fullName evidence="4">Isomerase YbhE</fullName>
    </recommendedName>
</protein>
<dbReference type="SUPFAM" id="SSF51004">
    <property type="entry name" value="C-terminal (heme d1) domain of cytochrome cd1-nitrite reductase"/>
    <property type="match status" value="1"/>
</dbReference>
<sequence length="407" mass="43222">MFIGATLAVAVSATRLYVSSYAGNITTLELTNTNGTYNLAQIDTNSGCAPNASWLHIDAKFQNMYCLDENSASLTNGSLNSFKIDAKSGALTKVKRLITPAAPVNSIIYTSPNGSQLLAVAHYTHAFTTWTLDPATASFAPLQTFNFTGSPGLKPQQAFPHPHQVRLDPSNKYFVIPDLGADLIRVFYIDPLTLLVSPRPSIPVVPGSGPRHGIFSTHGSGSYNTSTYYYLVTEIGSTLTGYHVNYLPSNGGLRLTTTFNSTTYGHGQGNAFAYNAASEIALTSDGKSLIVSNRNTTYFNITNPNPNNATLEPSDAMATFEIGLNGTARFGALSPAGGSFPRQFSPNRRGNLVAVGLQKSGRVIIYGRCESTGDLGNKVLADFEGLGPVTSVVWAEDGGVAHSQEGG</sequence>
<accession>A0ABR4AIQ1</accession>
<comment type="similarity">
    <text evidence="1">Belongs to the cycloisomerase 2 family.</text>
</comment>
<dbReference type="Gene3D" id="2.130.10.10">
    <property type="entry name" value="YVTN repeat-like/Quinoprotein amine dehydrogenase"/>
    <property type="match status" value="1"/>
</dbReference>
<dbReference type="Proteomes" id="UP001590950">
    <property type="component" value="Unassembled WGS sequence"/>
</dbReference>
<dbReference type="Pfam" id="PF10282">
    <property type="entry name" value="Lactonase"/>
    <property type="match status" value="1"/>
</dbReference>
<dbReference type="PANTHER" id="PTHR30344:SF1">
    <property type="entry name" value="6-PHOSPHOGLUCONOLACTONASE"/>
    <property type="match status" value="1"/>
</dbReference>
<reference evidence="2 3" key="1">
    <citation type="submission" date="2024-09" db="EMBL/GenBank/DDBJ databases">
        <title>Rethinking Asexuality: The Enigmatic Case of Functional Sexual Genes in Lepraria (Stereocaulaceae).</title>
        <authorList>
            <person name="Doellman M."/>
            <person name="Sun Y."/>
            <person name="Barcenas-Pena A."/>
            <person name="Lumbsch H.T."/>
            <person name="Grewe F."/>
        </authorList>
    </citation>
    <scope>NUCLEOTIDE SEQUENCE [LARGE SCALE GENOMIC DNA]</scope>
    <source>
        <strain evidence="2 3">Mercado 3170</strain>
    </source>
</reference>